<gene>
    <name evidence="1" type="ORF">F0562_025066</name>
</gene>
<keyword evidence="2" id="KW-1185">Reference proteome</keyword>
<dbReference type="Proteomes" id="UP000325577">
    <property type="component" value="Linkage Group LG13"/>
</dbReference>
<proteinExistence type="predicted"/>
<protein>
    <submittedName>
        <fullName evidence="1">Uncharacterized protein</fullName>
    </submittedName>
</protein>
<dbReference type="EMBL" id="CM018036">
    <property type="protein sequence ID" value="KAA8541103.1"/>
    <property type="molecule type" value="Genomic_DNA"/>
</dbReference>
<evidence type="ECO:0000313" key="1">
    <source>
        <dbReference type="EMBL" id="KAA8541103.1"/>
    </source>
</evidence>
<sequence>MSLLSYIPRRISEDVNEDALNEGLQPITKTNSVKEKNKETISCMASEIKSKLVELKTKLKKESRDNDASGMLVAWSRWC</sequence>
<reference evidence="1 2" key="1">
    <citation type="submission" date="2019-09" db="EMBL/GenBank/DDBJ databases">
        <title>A chromosome-level genome assembly of the Chinese tupelo Nyssa sinensis.</title>
        <authorList>
            <person name="Yang X."/>
            <person name="Kang M."/>
            <person name="Yang Y."/>
            <person name="Xiong H."/>
            <person name="Wang M."/>
            <person name="Zhang Z."/>
            <person name="Wang Z."/>
            <person name="Wu H."/>
            <person name="Ma T."/>
            <person name="Liu J."/>
            <person name="Xi Z."/>
        </authorList>
    </citation>
    <scope>NUCLEOTIDE SEQUENCE [LARGE SCALE GENOMIC DNA]</scope>
    <source>
        <strain evidence="1">J267</strain>
        <tissue evidence="1">Leaf</tissue>
    </source>
</reference>
<accession>A0A5J5BDF0</accession>
<dbReference type="AlphaFoldDB" id="A0A5J5BDF0"/>
<organism evidence="1 2">
    <name type="scientific">Nyssa sinensis</name>
    <dbReference type="NCBI Taxonomy" id="561372"/>
    <lineage>
        <taxon>Eukaryota</taxon>
        <taxon>Viridiplantae</taxon>
        <taxon>Streptophyta</taxon>
        <taxon>Embryophyta</taxon>
        <taxon>Tracheophyta</taxon>
        <taxon>Spermatophyta</taxon>
        <taxon>Magnoliopsida</taxon>
        <taxon>eudicotyledons</taxon>
        <taxon>Gunneridae</taxon>
        <taxon>Pentapetalae</taxon>
        <taxon>asterids</taxon>
        <taxon>Cornales</taxon>
        <taxon>Nyssaceae</taxon>
        <taxon>Nyssa</taxon>
    </lineage>
</organism>
<name>A0A5J5BDF0_9ASTE</name>
<evidence type="ECO:0000313" key="2">
    <source>
        <dbReference type="Proteomes" id="UP000325577"/>
    </source>
</evidence>